<dbReference type="Pfam" id="PF03737">
    <property type="entry name" value="RraA-like"/>
    <property type="match status" value="1"/>
</dbReference>
<comment type="cofactor">
    <cofactor evidence="1">
        <name>Mg(2+)</name>
        <dbReference type="ChEBI" id="CHEBI:18420"/>
    </cofactor>
</comment>
<keyword evidence="1" id="KW-0479">Metal-binding</keyword>
<name>A0A1H7WAZ3_OLID1</name>
<proteinExistence type="predicted"/>
<dbReference type="OrthoDB" id="9784786at2"/>
<dbReference type="EMBL" id="FOAF01000008">
    <property type="protein sequence ID" value="SEM18661.1"/>
    <property type="molecule type" value="Genomic_DNA"/>
</dbReference>
<dbReference type="InterPro" id="IPR036704">
    <property type="entry name" value="RraA/RraA-like_sf"/>
</dbReference>
<dbReference type="PANTHER" id="PTHR33254">
    <property type="entry name" value="4-HYDROXY-4-METHYL-2-OXOGLUTARATE ALDOLASE 3-RELATED"/>
    <property type="match status" value="1"/>
</dbReference>
<feature type="binding site" evidence="1">
    <location>
        <position position="179"/>
    </location>
    <ligand>
        <name>Mg(2+)</name>
        <dbReference type="ChEBI" id="CHEBI:18420"/>
    </ligand>
</feature>
<evidence type="ECO:0000313" key="2">
    <source>
        <dbReference type="EMBL" id="SEM18661.1"/>
    </source>
</evidence>
<dbReference type="PANTHER" id="PTHR33254:SF16">
    <property type="entry name" value="BLR3842 PROTEIN"/>
    <property type="match status" value="1"/>
</dbReference>
<reference evidence="3" key="1">
    <citation type="submission" date="2016-10" db="EMBL/GenBank/DDBJ databases">
        <authorList>
            <person name="Varghese N."/>
            <person name="Submissions S."/>
        </authorList>
    </citation>
    <scope>NUCLEOTIDE SEQUENCE [LARGE SCALE GENOMIC DNA]</scope>
    <source>
        <strain evidence="3">DSM 18733</strain>
    </source>
</reference>
<protein>
    <submittedName>
        <fullName evidence="2">Regulator of RNase E activity RraA</fullName>
    </submittedName>
</protein>
<gene>
    <name evidence="2" type="ORF">SAMN05661044_04495</name>
</gene>
<evidence type="ECO:0000256" key="1">
    <source>
        <dbReference type="PIRSR" id="PIRSR605493-1"/>
    </source>
</evidence>
<dbReference type="STRING" id="407022.SAMN05661044_04495"/>
<dbReference type="AlphaFoldDB" id="A0A1H7WAZ3"/>
<evidence type="ECO:0000313" key="3">
    <source>
        <dbReference type="Proteomes" id="UP000199421"/>
    </source>
</evidence>
<dbReference type="Proteomes" id="UP000199421">
    <property type="component" value="Unassembled WGS sequence"/>
</dbReference>
<dbReference type="GO" id="GO:0046872">
    <property type="term" value="F:metal ion binding"/>
    <property type="evidence" value="ECO:0007669"/>
    <property type="project" value="UniProtKB-KW"/>
</dbReference>
<dbReference type="InterPro" id="IPR005493">
    <property type="entry name" value="RraA/RraA-like"/>
</dbReference>
<dbReference type="SUPFAM" id="SSF89562">
    <property type="entry name" value="RraA-like"/>
    <property type="match status" value="1"/>
</dbReference>
<dbReference type="Gene3D" id="3.50.30.40">
    <property type="entry name" value="Ribonuclease E inhibitor RraA/RraA-like"/>
    <property type="match status" value="1"/>
</dbReference>
<feature type="binding site" evidence="1">
    <location>
        <position position="178"/>
    </location>
    <ligand>
        <name>substrate</name>
    </ligand>
</feature>
<organism evidence="2 3">
    <name type="scientific">Olivibacter domesticus</name>
    <name type="common">Pseudosphingobacterium domesticum</name>
    <dbReference type="NCBI Taxonomy" id="407022"/>
    <lineage>
        <taxon>Bacteria</taxon>
        <taxon>Pseudomonadati</taxon>
        <taxon>Bacteroidota</taxon>
        <taxon>Sphingobacteriia</taxon>
        <taxon>Sphingobacteriales</taxon>
        <taxon>Sphingobacteriaceae</taxon>
        <taxon>Olivibacter</taxon>
    </lineage>
</organism>
<keyword evidence="3" id="KW-1185">Reference proteome</keyword>
<accession>A0A1H7WAZ3</accession>
<sequence>MKKLIILCLVLFVVRYEINAQQVGSSAEYIKALTSHWKGERFSDGRPKIADNLLERLKKVSMEQAWGYLRSQKYNNQFESNWEVIMYPDQVMVGRAVTAQYMPARPDLIDQIKQQGAKEGRSTEGGTNTWPIDVLTSGDVYVADSYGKVIDGTLIGDMLGNTIYTNSKNGVIFWGAVRDMDGLSQIKGFNVWAKGQDPSYIMEMTLSTINAPIRIGRATVLPGDAVLANKYGTIFIPSHLVEDLVMSSEFTMLRDKFGAQRLKEKKYLSGQIDSKWSDEIRNDFVGWLKNLSGEELPMSREELDAYLKNRDFY</sequence>
<keyword evidence="1" id="KW-0460">Magnesium</keyword>
<feature type="binding site" evidence="1">
    <location>
        <begin position="156"/>
        <end position="159"/>
    </location>
    <ligand>
        <name>substrate</name>
    </ligand>
</feature>